<keyword evidence="4" id="KW-1185">Reference proteome</keyword>
<dbReference type="PANTHER" id="PTHR40730:SF4">
    <property type="entry name" value="TRANSCRIPTIONAL REGULATOR"/>
    <property type="match status" value="1"/>
</dbReference>
<dbReference type="PANTHER" id="PTHR40730">
    <property type="entry name" value="TRANSCRIPTIONAL REGULATOR PROTEIN-LIKE PROTEIN"/>
    <property type="match status" value="1"/>
</dbReference>
<reference evidence="3 4" key="1">
    <citation type="journal article" date="2011" name="J. Bacteriol.">
        <title>Complete genome sequence of the obligate piezophilic hyperthermophilic archaeon Pyrococcus yayanosii CH1.</title>
        <authorList>
            <person name="Jun X."/>
            <person name="Lupeng L."/>
            <person name="Minjuan X."/>
            <person name="Oger P."/>
            <person name="Fengping W."/>
            <person name="Jebbar M."/>
            <person name="Xiang X."/>
        </authorList>
    </citation>
    <scope>NUCLEOTIDE SEQUENCE [LARGE SCALE GENOMIC DNA]</scope>
    <source>
        <strain evidence="4">CH1 / JCM 16557</strain>
    </source>
</reference>
<dbReference type="AlphaFoldDB" id="F8AIW0"/>
<dbReference type="GO" id="GO:0016301">
    <property type="term" value="F:kinase activity"/>
    <property type="evidence" value="ECO:0007669"/>
    <property type="project" value="UniProtKB-KW"/>
</dbReference>
<name>F8AIW0_PYRYC</name>
<keyword evidence="1" id="KW-0175">Coiled coil</keyword>
<keyword evidence="3" id="KW-0418">Kinase</keyword>
<dbReference type="KEGG" id="pya:PYCH_07480"/>
<dbReference type="RefSeq" id="WP_013905492.1">
    <property type="nucleotide sequence ID" value="NC_015680.1"/>
</dbReference>
<dbReference type="Gene3D" id="1.10.10.60">
    <property type="entry name" value="Homeodomain-like"/>
    <property type="match status" value="1"/>
</dbReference>
<protein>
    <submittedName>
        <fullName evidence="3">Phosphomethylpyrimidine kinase</fullName>
    </submittedName>
</protein>
<accession>F8AIW0</accession>
<proteinExistence type="predicted"/>
<dbReference type="Gene3D" id="3.40.225.10">
    <property type="entry name" value="Class II aldolase/adducin N-terminal domain"/>
    <property type="match status" value="1"/>
</dbReference>
<dbReference type="EMBL" id="CP002779">
    <property type="protein sequence ID" value="AEH24435.1"/>
    <property type="molecule type" value="Genomic_DNA"/>
</dbReference>
<evidence type="ECO:0000259" key="2">
    <source>
        <dbReference type="Pfam" id="PF10120"/>
    </source>
</evidence>
<dbReference type="Proteomes" id="UP000008386">
    <property type="component" value="Chromosome"/>
</dbReference>
<evidence type="ECO:0000313" key="3">
    <source>
        <dbReference type="EMBL" id="AEH24435.1"/>
    </source>
</evidence>
<dbReference type="SUPFAM" id="SSF47413">
    <property type="entry name" value="lambda repressor-like DNA-binding domains"/>
    <property type="match status" value="1"/>
</dbReference>
<dbReference type="GO" id="GO:0003677">
    <property type="term" value="F:DNA binding"/>
    <property type="evidence" value="ECO:0007669"/>
    <property type="project" value="InterPro"/>
</dbReference>
<dbReference type="InterPro" id="IPR010982">
    <property type="entry name" value="Lambda_DNA-bd_dom_sf"/>
</dbReference>
<dbReference type="eggNOG" id="arCOG00021">
    <property type="taxonomic scope" value="Archaea"/>
</dbReference>
<dbReference type="InterPro" id="IPR036409">
    <property type="entry name" value="Aldolase_II/adducin_N_sf"/>
</dbReference>
<dbReference type="InterPro" id="IPR019293">
    <property type="entry name" value="ThiN"/>
</dbReference>
<dbReference type="GeneID" id="10837324"/>
<sequence length="296" mass="33327">MKTPSVFWAEVIMPFLRAKIAEILYSKGMPQSKIGEHLGITQAMVSKYLSGSYKKLEGSLGEKVERIANSVAEMIFEGAKKEDLVKFVEAKFFEMLADPDFCMAYERYSGISGIVCQEIIPKGRERREILELLSIALRSLLEDEKFPSLIPEIRSNFAYALPNPRGPEDVAAIPGRITVVRGRAFAMPPEFGVSRHTARLLVKVSNVRPEVRSVLNIRAGGDVEEALKRADLRVAFLKKERRSEEETEDAIAALFRERELDAVVDRGGFGIEPCVYIFGSDPFDVLKKLRRIEENL</sequence>
<dbReference type="Pfam" id="PF10120">
    <property type="entry name" value="ThiN"/>
    <property type="match status" value="1"/>
</dbReference>
<evidence type="ECO:0000313" key="4">
    <source>
        <dbReference type="Proteomes" id="UP000008386"/>
    </source>
</evidence>
<dbReference type="HOGENOM" id="CLU_054903_0_0_2"/>
<feature type="coiled-coil region" evidence="1">
    <location>
        <begin position="227"/>
        <end position="257"/>
    </location>
</feature>
<gene>
    <name evidence="3" type="ordered locus">PYCH_07480</name>
</gene>
<keyword evidence="3" id="KW-0808">Transferase</keyword>
<dbReference type="OrthoDB" id="26806at2157"/>
<feature type="domain" description="Thiamine-phosphate synthase ThiN" evidence="2">
    <location>
        <begin position="133"/>
        <end position="290"/>
    </location>
</feature>
<dbReference type="STRING" id="529709.PYCH_07480"/>
<dbReference type="SUPFAM" id="SSF53639">
    <property type="entry name" value="AraD/HMP-PK domain-like"/>
    <property type="match status" value="1"/>
</dbReference>
<organism evidence="3 4">
    <name type="scientific">Pyrococcus yayanosii (strain CH1 / JCM 16557)</name>
    <dbReference type="NCBI Taxonomy" id="529709"/>
    <lineage>
        <taxon>Archaea</taxon>
        <taxon>Methanobacteriati</taxon>
        <taxon>Methanobacteriota</taxon>
        <taxon>Thermococci</taxon>
        <taxon>Thermococcales</taxon>
        <taxon>Thermococcaceae</taxon>
        <taxon>Pyrococcus</taxon>
    </lineage>
</organism>
<evidence type="ECO:0000256" key="1">
    <source>
        <dbReference type="SAM" id="Coils"/>
    </source>
</evidence>